<feature type="domain" description="Pentatricopeptide repeat-containing protein-mitochondrial" evidence="3">
    <location>
        <begin position="181"/>
        <end position="276"/>
    </location>
</feature>
<keyword evidence="1" id="KW-0677">Repeat</keyword>
<protein>
    <recommendedName>
        <fullName evidence="3">Pentatricopeptide repeat-containing protein-mitochondrial domain-containing protein</fullName>
    </recommendedName>
</protein>
<proteinExistence type="predicted"/>
<reference evidence="4 5" key="1">
    <citation type="journal article" date="2024" name="Ann. Entomol. Soc. Am.">
        <title>Genomic analyses of the southern and eastern yellowjacket wasps (Hymenoptera: Vespidae) reveal evolutionary signatures of social life.</title>
        <authorList>
            <person name="Catto M.A."/>
            <person name="Caine P.B."/>
            <person name="Orr S.E."/>
            <person name="Hunt B.G."/>
            <person name="Goodisman M.A.D."/>
        </authorList>
    </citation>
    <scope>NUCLEOTIDE SEQUENCE [LARGE SCALE GENOMIC DNA]</scope>
    <source>
        <strain evidence="4">233</strain>
        <tissue evidence="4">Head and thorax</tissue>
    </source>
</reference>
<name>A0ABD2B8I4_VESSQ</name>
<dbReference type="PANTHER" id="PTHR46669:SF2">
    <property type="entry name" value="EG:BACN32G11.3 PROTEIN"/>
    <property type="match status" value="1"/>
</dbReference>
<dbReference type="Proteomes" id="UP001607302">
    <property type="component" value="Unassembled WGS sequence"/>
</dbReference>
<evidence type="ECO:0000256" key="2">
    <source>
        <dbReference type="SAM" id="Coils"/>
    </source>
</evidence>
<dbReference type="EMBL" id="JAUDFV010000132">
    <property type="protein sequence ID" value="KAL2729043.1"/>
    <property type="molecule type" value="Genomic_DNA"/>
</dbReference>
<dbReference type="Pfam" id="PF23276">
    <property type="entry name" value="TPR_24"/>
    <property type="match status" value="1"/>
</dbReference>
<gene>
    <name evidence="4" type="ORF">V1478_006675</name>
</gene>
<dbReference type="Gene3D" id="1.25.40.10">
    <property type="entry name" value="Tetratricopeptide repeat domain"/>
    <property type="match status" value="1"/>
</dbReference>
<organism evidence="4 5">
    <name type="scientific">Vespula squamosa</name>
    <name type="common">Southern yellow jacket</name>
    <name type="synonym">Wasp</name>
    <dbReference type="NCBI Taxonomy" id="30214"/>
    <lineage>
        <taxon>Eukaryota</taxon>
        <taxon>Metazoa</taxon>
        <taxon>Ecdysozoa</taxon>
        <taxon>Arthropoda</taxon>
        <taxon>Hexapoda</taxon>
        <taxon>Insecta</taxon>
        <taxon>Pterygota</taxon>
        <taxon>Neoptera</taxon>
        <taxon>Endopterygota</taxon>
        <taxon>Hymenoptera</taxon>
        <taxon>Apocrita</taxon>
        <taxon>Aculeata</taxon>
        <taxon>Vespoidea</taxon>
        <taxon>Vespidae</taxon>
        <taxon>Vespinae</taxon>
        <taxon>Vespula</taxon>
    </lineage>
</organism>
<keyword evidence="5" id="KW-1185">Reference proteome</keyword>
<dbReference type="InterPro" id="IPR011990">
    <property type="entry name" value="TPR-like_helical_dom_sf"/>
</dbReference>
<comment type="caution">
    <text evidence="4">The sequence shown here is derived from an EMBL/GenBank/DDBJ whole genome shotgun (WGS) entry which is preliminary data.</text>
</comment>
<accession>A0ABD2B8I4</accession>
<dbReference type="InterPro" id="IPR033490">
    <property type="entry name" value="LRP130"/>
</dbReference>
<dbReference type="PANTHER" id="PTHR46669">
    <property type="entry name" value="LEUCINE-RICH PPR MOTIF-CONTAINING PROTEIN, MITOCHONDRIAL"/>
    <property type="match status" value="1"/>
</dbReference>
<dbReference type="InterPro" id="IPR057027">
    <property type="entry name" value="TPR_mt"/>
</dbReference>
<evidence type="ECO:0000313" key="4">
    <source>
        <dbReference type="EMBL" id="KAL2729043.1"/>
    </source>
</evidence>
<dbReference type="AlphaFoldDB" id="A0ABD2B8I4"/>
<keyword evidence="2" id="KW-0175">Coiled coil</keyword>
<evidence type="ECO:0000313" key="5">
    <source>
        <dbReference type="Proteomes" id="UP001607302"/>
    </source>
</evidence>
<feature type="coiled-coil region" evidence="2">
    <location>
        <begin position="709"/>
        <end position="736"/>
    </location>
</feature>
<evidence type="ECO:0000259" key="3">
    <source>
        <dbReference type="Pfam" id="PF23276"/>
    </source>
</evidence>
<evidence type="ECO:0000256" key="1">
    <source>
        <dbReference type="ARBA" id="ARBA00022737"/>
    </source>
</evidence>
<sequence>MALNNRCFRLLRSYKKTYVCCYPKSYSFDKYCLEKSDCIDFNKCNTQHFDFHSSMISNCLSLSSDTLENKIVNLCINLRNGRVFLDNLEEIIQIYEKTSNASLNNVGLILLRCCGESLPNVDLLTRRKLTNQVWSLLHKKGCRITLEHYNVLLEVYAQNLEFINPCEFLENMTLEPDQSIYCSLLNVISKTEDSELTANVITKMKENLDTWSKETFEAIVKANAVQGNIAEAYETIKEMKLYEIVPSPETYNYLAYGYAKTGNISNIIEIFEKYHPSVTNVIEVVKILSYNKYGEHIESILKFLPVSLTTNELLVITNAIIELIYAGYRINALKIIIDLPKVPEVIDTCVEYIKHLVNEEIQLNRSDQDILQAINKIMHHKYSPFIINEATKVALNKGRESLALALFEDMRKNEIPVRPHYYWPLLIQAHNSADKNKFYSLISHMISLNVEIDKDTLVDYVLPLVDATDPVKITTTLIDNGIYYLNAIESVSAFLLRDNRLKDLLSLQSKYKVKINFCDSYLEKSLVQGYEKATDKLAYVSSMLKILYTMKPPYLYILKALLNDAAELKKLEQLIDFLRILKKCEVTLPKAEIDIMKKRIVHIDANIGETKTIEDLLKGLNDKEVNMTSEPFDLVLSLDPHPKRMDLERLFNHIIELKSKNLNARGATKRLLNQYCKYNNLKGAESIKKEIITNNFEWTPGMRAMLFNLYVKNNLLDKAEAELNEIRNNFSSFKYDSDKILSYAISLVENNRLDDAFDVINDIKNINNSVIATKKCSQLLYAITKGERYGDAEKMLTTLVKNNYCTLQNVLLHPLIESHISKNDIGSAVDIFLYCGNKYMRTPLKQKLLRILVEHIDDSSIPDIEDKLKKVLNCIKDVHGKPVAVIKLILTLAKVGKTEQLRKIFQMENVQMKLLINDLRFYDHKDKLDMLLTVFEAVKYLRNVKINLLCDYILSIYDENNDYEGASALLRKMEEASITPIEKFKTKISRLNNEEKRMQH</sequence>